<name>A0AAW5YV17_9LACO</name>
<evidence type="ECO:0000313" key="1">
    <source>
        <dbReference type="EMBL" id="MDA3767534.1"/>
    </source>
</evidence>
<dbReference type="Proteomes" id="UP001210502">
    <property type="component" value="Unassembled WGS sequence"/>
</dbReference>
<comment type="caution">
    <text evidence="1">The sequence shown here is derived from an EMBL/GenBank/DDBJ whole genome shotgun (WGS) entry which is preliminary data.</text>
</comment>
<reference evidence="1" key="1">
    <citation type="submission" date="2023-01" db="EMBL/GenBank/DDBJ databases">
        <title>Sequencing of the bacterial strains from artisanal fermented milk Matsoni.</title>
        <authorList>
            <person name="Rozman V."/>
            <person name="Accetto T."/>
            <person name="Bogovic Matijasic B."/>
        </authorList>
    </citation>
    <scope>NUCLEOTIDE SEQUENCE</scope>
    <source>
        <strain evidence="1">Lbl333</strain>
    </source>
</reference>
<accession>A0AAW5YV17</accession>
<protein>
    <submittedName>
        <fullName evidence="1">Uncharacterized protein</fullName>
    </submittedName>
</protein>
<proteinExistence type="predicted"/>
<dbReference type="EMBL" id="JAQIEY010000007">
    <property type="protein sequence ID" value="MDA3767534.1"/>
    <property type="molecule type" value="Genomic_DNA"/>
</dbReference>
<dbReference type="RefSeq" id="WP_271024324.1">
    <property type="nucleotide sequence ID" value="NZ_JAQIEY010000007.1"/>
</dbReference>
<gene>
    <name evidence="1" type="ORF">PF586_03400</name>
</gene>
<organism evidence="1 2">
    <name type="scientific">Lactobacillus delbrueckii</name>
    <dbReference type="NCBI Taxonomy" id="1584"/>
    <lineage>
        <taxon>Bacteria</taxon>
        <taxon>Bacillati</taxon>
        <taxon>Bacillota</taxon>
        <taxon>Bacilli</taxon>
        <taxon>Lactobacillales</taxon>
        <taxon>Lactobacillaceae</taxon>
        <taxon>Lactobacillus</taxon>
    </lineage>
</organism>
<evidence type="ECO:0000313" key="2">
    <source>
        <dbReference type="Proteomes" id="UP001210502"/>
    </source>
</evidence>
<dbReference type="AlphaFoldDB" id="A0AAW5YV17"/>
<sequence length="46" mass="5131">MTGKKLYGHSSGKLWVNLNVSPHELSYIKQTMNELSKLAALSRGNK</sequence>